<organism evidence="1 2">
    <name type="scientific">Anaerotignum neopropionicum</name>
    <dbReference type="NCBI Taxonomy" id="36847"/>
    <lineage>
        <taxon>Bacteria</taxon>
        <taxon>Bacillati</taxon>
        <taxon>Bacillota</taxon>
        <taxon>Clostridia</taxon>
        <taxon>Lachnospirales</taxon>
        <taxon>Anaerotignaceae</taxon>
        <taxon>Anaerotignum</taxon>
    </lineage>
</organism>
<dbReference type="AlphaFoldDB" id="A0A136WFW1"/>
<dbReference type="EMBL" id="LRVM01000003">
    <property type="protein sequence ID" value="KXL53395.1"/>
    <property type="molecule type" value="Genomic_DNA"/>
</dbReference>
<dbReference type="RefSeq" id="WP_066086402.1">
    <property type="nucleotide sequence ID" value="NZ_LRVM01000003.1"/>
</dbReference>
<dbReference type="Proteomes" id="UP000070539">
    <property type="component" value="Unassembled WGS sequence"/>
</dbReference>
<accession>A0A136WFW1</accession>
<sequence>MLKLFITKEFIFEPEEVAVYLILNGLQNNKNDILFTSIDEIGYYLTGRFLDSQKDRRIINGIKKGLSTLIKDENIKFIEQDKNNYIFDGTTCRLNDKANFTIIELWEIQKIFALGAIGFKLLKYYMNIVGTINGKTKSWHMSQEDMCEAWEINYVTLNEYNKKLEELELLFIYRGNARKKDGTFHKINNVYGRYRDKDEIMSEARIYLSSTEFEYYMEKNKLDGDTRTSIKMRYNGFVAGAKKYKNNQGEILKLYDDCVRYNKTLDERYTELTPLDLSVFDSVTNLVNQKQNIESNDLDSDSWGDANVMAKDTFDIDDELKNIFGITDSFEKAI</sequence>
<gene>
    <name evidence="1" type="ORF">CLNEO_13660</name>
</gene>
<dbReference type="OrthoDB" id="2023664at2"/>
<proteinExistence type="predicted"/>
<dbReference type="STRING" id="36847.CLNEO_13660"/>
<keyword evidence="2" id="KW-1185">Reference proteome</keyword>
<reference evidence="1 2" key="1">
    <citation type="submission" date="2016-01" db="EMBL/GenBank/DDBJ databases">
        <title>Genome sequence of Clostridium neopropionicum X4, DSM-3847.</title>
        <authorList>
            <person name="Poehlein A."/>
            <person name="Beck M.H."/>
            <person name="Bengelsdorf F.R."/>
            <person name="Daniel R."/>
            <person name="Duerre P."/>
        </authorList>
    </citation>
    <scope>NUCLEOTIDE SEQUENCE [LARGE SCALE GENOMIC DNA]</scope>
    <source>
        <strain evidence="1 2">DSM-3847</strain>
    </source>
</reference>
<evidence type="ECO:0000313" key="1">
    <source>
        <dbReference type="EMBL" id="KXL53395.1"/>
    </source>
</evidence>
<name>A0A136WFW1_9FIRM</name>
<evidence type="ECO:0000313" key="2">
    <source>
        <dbReference type="Proteomes" id="UP000070539"/>
    </source>
</evidence>
<protein>
    <submittedName>
        <fullName evidence="1">Uncharacterized protein</fullName>
    </submittedName>
</protein>
<comment type="caution">
    <text evidence="1">The sequence shown here is derived from an EMBL/GenBank/DDBJ whole genome shotgun (WGS) entry which is preliminary data.</text>
</comment>